<gene>
    <name evidence="2" type="ORF">B296_00000095</name>
</gene>
<organism evidence="2 3">
    <name type="scientific">Ensete ventricosum</name>
    <name type="common">Abyssinian banana</name>
    <name type="synonym">Musa ensete</name>
    <dbReference type="NCBI Taxonomy" id="4639"/>
    <lineage>
        <taxon>Eukaryota</taxon>
        <taxon>Viridiplantae</taxon>
        <taxon>Streptophyta</taxon>
        <taxon>Embryophyta</taxon>
        <taxon>Tracheophyta</taxon>
        <taxon>Spermatophyta</taxon>
        <taxon>Magnoliopsida</taxon>
        <taxon>Liliopsida</taxon>
        <taxon>Zingiberales</taxon>
        <taxon>Musaceae</taxon>
        <taxon>Ensete</taxon>
    </lineage>
</organism>
<reference evidence="2 3" key="1">
    <citation type="journal article" date="2014" name="Agronomy (Basel)">
        <title>A Draft Genome Sequence for Ensete ventricosum, the Drought-Tolerant Tree Against Hunger.</title>
        <authorList>
            <person name="Harrison J."/>
            <person name="Moore K.A."/>
            <person name="Paszkiewicz K."/>
            <person name="Jones T."/>
            <person name="Grant M."/>
            <person name="Ambacheew D."/>
            <person name="Muzemil S."/>
            <person name="Studholme D.J."/>
        </authorList>
    </citation>
    <scope>NUCLEOTIDE SEQUENCE [LARGE SCALE GENOMIC DNA]</scope>
</reference>
<comment type="caution">
    <text evidence="2">The sequence shown here is derived from an EMBL/GenBank/DDBJ whole genome shotgun (WGS) entry which is preliminary data.</text>
</comment>
<feature type="compositionally biased region" description="Basic and acidic residues" evidence="1">
    <location>
        <begin position="1"/>
        <end position="15"/>
    </location>
</feature>
<dbReference type="Proteomes" id="UP000287651">
    <property type="component" value="Unassembled WGS sequence"/>
</dbReference>
<protein>
    <submittedName>
        <fullName evidence="2">Uncharacterized protein</fullName>
    </submittedName>
</protein>
<proteinExistence type="predicted"/>
<feature type="region of interest" description="Disordered" evidence="1">
    <location>
        <begin position="1"/>
        <end position="42"/>
    </location>
</feature>
<sequence>STTKGSDPDPSERETYSLGGPRSATLDTPEENSPRDRRDRITLPKLFGMGHTRYRQWKERHSLRLGMCQI</sequence>
<accession>A0A427B2S4</accession>
<dbReference type="EMBL" id="AMZH03000630">
    <property type="protein sequence ID" value="RRT82779.1"/>
    <property type="molecule type" value="Genomic_DNA"/>
</dbReference>
<feature type="compositionally biased region" description="Basic and acidic residues" evidence="1">
    <location>
        <begin position="32"/>
        <end position="42"/>
    </location>
</feature>
<feature type="non-terminal residue" evidence="2">
    <location>
        <position position="1"/>
    </location>
</feature>
<name>A0A427B2S4_ENSVE</name>
<dbReference type="AlphaFoldDB" id="A0A427B2S4"/>
<evidence type="ECO:0000313" key="2">
    <source>
        <dbReference type="EMBL" id="RRT82779.1"/>
    </source>
</evidence>
<evidence type="ECO:0000313" key="3">
    <source>
        <dbReference type="Proteomes" id="UP000287651"/>
    </source>
</evidence>
<evidence type="ECO:0000256" key="1">
    <source>
        <dbReference type="SAM" id="MobiDB-lite"/>
    </source>
</evidence>